<keyword evidence="2" id="KW-1185">Reference proteome</keyword>
<name>A0A167YQ92_9HYPO</name>
<dbReference type="EMBL" id="AZHD01000002">
    <property type="protein sequence ID" value="OAA66566.1"/>
    <property type="molecule type" value="Genomic_DNA"/>
</dbReference>
<comment type="caution">
    <text evidence="1">The sequence shown here is derived from an EMBL/GenBank/DDBJ whole genome shotgun (WGS) entry which is preliminary data.</text>
</comment>
<evidence type="ECO:0000313" key="2">
    <source>
        <dbReference type="Proteomes" id="UP000076874"/>
    </source>
</evidence>
<accession>A0A167YQ92</accession>
<gene>
    <name evidence="1" type="ORF">SPI_01142</name>
</gene>
<protein>
    <submittedName>
        <fullName evidence="1">Uncharacterized protein</fullName>
    </submittedName>
</protein>
<organism evidence="1 2">
    <name type="scientific">Niveomyces insectorum RCEF 264</name>
    <dbReference type="NCBI Taxonomy" id="1081102"/>
    <lineage>
        <taxon>Eukaryota</taxon>
        <taxon>Fungi</taxon>
        <taxon>Dikarya</taxon>
        <taxon>Ascomycota</taxon>
        <taxon>Pezizomycotina</taxon>
        <taxon>Sordariomycetes</taxon>
        <taxon>Hypocreomycetidae</taxon>
        <taxon>Hypocreales</taxon>
        <taxon>Cordycipitaceae</taxon>
        <taxon>Niveomyces</taxon>
    </lineage>
</organism>
<sequence length="338" mass="37963">MAARNNDLRATKGLLTTVLDDGHEKALYKAVTNVLSLDVTIKAFAQILDGLPTVAAAGAVPKDHPIVQLQHRDICDGYLAKASALQELVNPSTFVFQPWVLWAFQQATPGTKQFSLWLVELVVVSCHQIAACLYERDAGAHKHQLHRDWYAMAERGRLSGQRPRGAYPRPVAFSHVAYWRPDLCPRGEADVAALPYTLYPPTETQFDALVAFLLSSPHDDDHRFLRAACPLPIHATNDNRPRWDPWEALTKFHIFRDNAALAVPTVRSLGCTSIRPIDWPESLDRRTVYDLMRKRDSGEEYDAEKLAAAQAGISWVTPTSPYSHPKPDWLQNSIWNGR</sequence>
<dbReference type="OrthoDB" id="5346581at2759"/>
<proteinExistence type="predicted"/>
<evidence type="ECO:0000313" key="1">
    <source>
        <dbReference type="EMBL" id="OAA66566.1"/>
    </source>
</evidence>
<reference evidence="1 2" key="1">
    <citation type="journal article" date="2016" name="Genome Biol. Evol.">
        <title>Divergent and convergent evolution of fungal pathogenicity.</title>
        <authorList>
            <person name="Shang Y."/>
            <person name="Xiao G."/>
            <person name="Zheng P."/>
            <person name="Cen K."/>
            <person name="Zhan S."/>
            <person name="Wang C."/>
        </authorList>
    </citation>
    <scope>NUCLEOTIDE SEQUENCE [LARGE SCALE GENOMIC DNA]</scope>
    <source>
        <strain evidence="1 2">RCEF 264</strain>
    </source>
</reference>
<dbReference type="AlphaFoldDB" id="A0A167YQ92"/>
<dbReference type="Proteomes" id="UP000076874">
    <property type="component" value="Unassembled WGS sequence"/>
</dbReference>